<dbReference type="PANTHER" id="PTHR46521:SF4">
    <property type="entry name" value="SUCROSE-PHOSPHATASE 2-RELATED"/>
    <property type="match status" value="1"/>
</dbReference>
<proteinExistence type="predicted"/>
<dbReference type="SFLD" id="SFLDG01140">
    <property type="entry name" value="C2.B:_Phosphomannomutase_and_P"/>
    <property type="match status" value="1"/>
</dbReference>
<dbReference type="SUPFAM" id="SSF56784">
    <property type="entry name" value="HAD-like"/>
    <property type="match status" value="1"/>
</dbReference>
<accession>A0A941GME8</accession>
<organism evidence="3 4">
    <name type="scientific">Gomphosphaeria aponina SAG 52.96 = DSM 107014</name>
    <dbReference type="NCBI Taxonomy" id="1521640"/>
    <lineage>
        <taxon>Bacteria</taxon>
        <taxon>Bacillati</taxon>
        <taxon>Cyanobacteriota</taxon>
        <taxon>Cyanophyceae</taxon>
        <taxon>Oscillatoriophycideae</taxon>
        <taxon>Chroococcales</taxon>
        <taxon>Gomphosphaeriaceae</taxon>
        <taxon>Gomphosphaeria</taxon>
    </lineage>
</organism>
<feature type="domain" description="Sucrose phosphatase-like" evidence="2">
    <location>
        <begin position="4"/>
        <end position="271"/>
    </location>
</feature>
<dbReference type="Gene3D" id="3.90.1070.10">
    <property type="match status" value="1"/>
</dbReference>
<dbReference type="InterPro" id="IPR006379">
    <property type="entry name" value="HAD-SF_hydro_IIB"/>
</dbReference>
<dbReference type="Gene3D" id="3.40.50.1000">
    <property type="entry name" value="HAD superfamily/HAD-like"/>
    <property type="match status" value="1"/>
</dbReference>
<dbReference type="InterPro" id="IPR036412">
    <property type="entry name" value="HAD-like_sf"/>
</dbReference>
<evidence type="ECO:0000313" key="3">
    <source>
        <dbReference type="EMBL" id="MBR8826372.1"/>
    </source>
</evidence>
<dbReference type="AlphaFoldDB" id="A0A941GME8"/>
<evidence type="ECO:0000259" key="2">
    <source>
        <dbReference type="Pfam" id="PF05116"/>
    </source>
</evidence>
<dbReference type="PANTHER" id="PTHR46521">
    <property type="entry name" value="SUCROSE-PHOSPHATASE 2-RELATED"/>
    <property type="match status" value="1"/>
</dbReference>
<dbReference type="InterPro" id="IPR023214">
    <property type="entry name" value="HAD_sf"/>
</dbReference>
<dbReference type="SFLD" id="SFLDS00003">
    <property type="entry name" value="Haloacid_Dehalogenase"/>
    <property type="match status" value="1"/>
</dbReference>
<evidence type="ECO:0000313" key="4">
    <source>
        <dbReference type="Proteomes" id="UP000767446"/>
    </source>
</evidence>
<dbReference type="GO" id="GO:0016791">
    <property type="term" value="F:phosphatase activity"/>
    <property type="evidence" value="ECO:0007669"/>
    <property type="project" value="UniProtKB-ARBA"/>
</dbReference>
<sequence>MVDKLLICTDLDRTLIPNGEEPESLNARQLFSKLVSDCLVTLAYVTGRDRVLVKKAIAQYQLPLPNFVIADVGSTIYEIQPNNQWLRLQDWDTKLAISWQHKTQADLVPLFVDLKQCRLQEIEKQGLHKLSYYVSLETDRETIIAKISSRLENQKIQANIIWSIDREAQVGLLDILPPDANKRLAIEFLMANQNFTFKNTVFSGDSGNDLDVLISPIKSILVANAAAELKAKVQAEVDKIGLTDSLYIAQGNYLDLNGNYSAGIMEGIAHYFPEVKI</sequence>
<evidence type="ECO:0000256" key="1">
    <source>
        <dbReference type="ARBA" id="ARBA00022801"/>
    </source>
</evidence>
<name>A0A941GME8_9CHRO</name>
<dbReference type="InterPro" id="IPR006380">
    <property type="entry name" value="SPP-like_dom"/>
</dbReference>
<dbReference type="NCBIfam" id="TIGR01484">
    <property type="entry name" value="HAD-SF-IIB"/>
    <property type="match status" value="1"/>
</dbReference>
<dbReference type="SFLD" id="SFLDG01141">
    <property type="entry name" value="C2.B.1:_Sucrose_Phosphatase_Li"/>
    <property type="match status" value="1"/>
</dbReference>
<keyword evidence="1 3" id="KW-0378">Hydrolase</keyword>
<protein>
    <submittedName>
        <fullName evidence="3">HAD-IIB family hydrolase</fullName>
    </submittedName>
</protein>
<dbReference type="Pfam" id="PF05116">
    <property type="entry name" value="S6PP"/>
    <property type="match status" value="1"/>
</dbReference>
<gene>
    <name evidence="3" type="ORF">DSM107014_00460</name>
</gene>
<dbReference type="InterPro" id="IPR051518">
    <property type="entry name" value="Sucrose_Phosphatase"/>
</dbReference>
<dbReference type="Proteomes" id="UP000767446">
    <property type="component" value="Unassembled WGS sequence"/>
</dbReference>
<comment type="caution">
    <text evidence="3">The sequence shown here is derived from an EMBL/GenBank/DDBJ whole genome shotgun (WGS) entry which is preliminary data.</text>
</comment>
<dbReference type="EMBL" id="JADQBC010000002">
    <property type="protein sequence ID" value="MBR8826372.1"/>
    <property type="molecule type" value="Genomic_DNA"/>
</dbReference>
<reference evidence="3" key="1">
    <citation type="submission" date="2021-02" db="EMBL/GenBank/DDBJ databases">
        <title>Metagenome analyses of Stigonema ocellatum DSM 106950, Chlorogloea purpurea SAG 13.99 and Gomphosphaeria aponina DSM 107014.</title>
        <authorList>
            <person name="Marter P."/>
            <person name="Huang S."/>
        </authorList>
    </citation>
    <scope>NUCLEOTIDE SEQUENCE</scope>
    <source>
        <strain evidence="3">JP213</strain>
    </source>
</reference>